<evidence type="ECO:0000259" key="1">
    <source>
        <dbReference type="PROSITE" id="PS50181"/>
    </source>
</evidence>
<comment type="caution">
    <text evidence="2">The sequence shown here is derived from an EMBL/GenBank/DDBJ whole genome shotgun (WGS) entry which is preliminary data.</text>
</comment>
<sequence>MFHRRIGRRSAAKSDYPLAASLPWLPQDILAVICMDLAPQELYNLSITNKSLRMFLTSRSNAAPIWRRAFEEAVADGSLPPPWPYMTCEIQWAQLIFGGFCSNCLADFRGPVPGTDILWELNARYCPSCLPLQVQKRLPKELEKGVIRSCWWNLFPHASQPGTQIPIYSSEEIRKFTKEFTAISNFEERQECLNRLHERTVTVNKHALACREWQAALPIVKGPSLPSAVHPDIQDTPSIREGFVRRLTRLPWYRTAALPNEPWS</sequence>
<keyword evidence="3" id="KW-1185">Reference proteome</keyword>
<dbReference type="Proteomes" id="UP001215598">
    <property type="component" value="Unassembled WGS sequence"/>
</dbReference>
<dbReference type="InterPro" id="IPR036047">
    <property type="entry name" value="F-box-like_dom_sf"/>
</dbReference>
<feature type="domain" description="F-box" evidence="1">
    <location>
        <begin position="19"/>
        <end position="69"/>
    </location>
</feature>
<proteinExistence type="predicted"/>
<dbReference type="InterPro" id="IPR001810">
    <property type="entry name" value="F-box_dom"/>
</dbReference>
<accession>A0AAD7HU68</accession>
<organism evidence="2 3">
    <name type="scientific">Mycena metata</name>
    <dbReference type="NCBI Taxonomy" id="1033252"/>
    <lineage>
        <taxon>Eukaryota</taxon>
        <taxon>Fungi</taxon>
        <taxon>Dikarya</taxon>
        <taxon>Basidiomycota</taxon>
        <taxon>Agaricomycotina</taxon>
        <taxon>Agaricomycetes</taxon>
        <taxon>Agaricomycetidae</taxon>
        <taxon>Agaricales</taxon>
        <taxon>Marasmiineae</taxon>
        <taxon>Mycenaceae</taxon>
        <taxon>Mycena</taxon>
    </lineage>
</organism>
<dbReference type="PROSITE" id="PS50181">
    <property type="entry name" value="FBOX"/>
    <property type="match status" value="1"/>
</dbReference>
<evidence type="ECO:0000313" key="2">
    <source>
        <dbReference type="EMBL" id="KAJ7728471.1"/>
    </source>
</evidence>
<evidence type="ECO:0000313" key="3">
    <source>
        <dbReference type="Proteomes" id="UP001215598"/>
    </source>
</evidence>
<gene>
    <name evidence="2" type="ORF">B0H16DRAFT_1588746</name>
</gene>
<name>A0AAD7HU68_9AGAR</name>
<dbReference type="AlphaFoldDB" id="A0AAD7HU68"/>
<protein>
    <recommendedName>
        <fullName evidence="1">F-box domain-containing protein</fullName>
    </recommendedName>
</protein>
<dbReference type="SUPFAM" id="SSF81383">
    <property type="entry name" value="F-box domain"/>
    <property type="match status" value="1"/>
</dbReference>
<dbReference type="EMBL" id="JARKIB010000172">
    <property type="protein sequence ID" value="KAJ7728471.1"/>
    <property type="molecule type" value="Genomic_DNA"/>
</dbReference>
<reference evidence="2" key="1">
    <citation type="submission" date="2023-03" db="EMBL/GenBank/DDBJ databases">
        <title>Massive genome expansion in bonnet fungi (Mycena s.s.) driven by repeated elements and novel gene families across ecological guilds.</title>
        <authorList>
            <consortium name="Lawrence Berkeley National Laboratory"/>
            <person name="Harder C.B."/>
            <person name="Miyauchi S."/>
            <person name="Viragh M."/>
            <person name="Kuo A."/>
            <person name="Thoen E."/>
            <person name="Andreopoulos B."/>
            <person name="Lu D."/>
            <person name="Skrede I."/>
            <person name="Drula E."/>
            <person name="Henrissat B."/>
            <person name="Morin E."/>
            <person name="Kohler A."/>
            <person name="Barry K."/>
            <person name="LaButti K."/>
            <person name="Morin E."/>
            <person name="Salamov A."/>
            <person name="Lipzen A."/>
            <person name="Mereny Z."/>
            <person name="Hegedus B."/>
            <person name="Baldrian P."/>
            <person name="Stursova M."/>
            <person name="Weitz H."/>
            <person name="Taylor A."/>
            <person name="Grigoriev I.V."/>
            <person name="Nagy L.G."/>
            <person name="Martin F."/>
            <person name="Kauserud H."/>
        </authorList>
    </citation>
    <scope>NUCLEOTIDE SEQUENCE</scope>
    <source>
        <strain evidence="2">CBHHK182m</strain>
    </source>
</reference>